<dbReference type="Pfam" id="PF06527">
    <property type="entry name" value="TniQ"/>
    <property type="match status" value="1"/>
</dbReference>
<evidence type="ECO:0000313" key="3">
    <source>
        <dbReference type="Proteomes" id="UP000218595"/>
    </source>
</evidence>
<name>A0ABM7RQ32_9PSED</name>
<feature type="domain" description="TniQ" evidence="1">
    <location>
        <begin position="7"/>
        <end position="134"/>
    </location>
</feature>
<reference evidence="2 3" key="1">
    <citation type="submission" date="2016-04" db="EMBL/GenBank/DDBJ databases">
        <title>Complete genome sequence of Pseudomonas sp. LAB-08 isolated from TCE contaminated aquifer soil.</title>
        <authorList>
            <person name="Dohra H."/>
            <person name="Suzuki K."/>
            <person name="Fatma A."/>
            <person name="Inuzuka Y."/>
            <person name="Honjo M."/>
            <person name="Tashiro Y."/>
            <person name="Futamata H."/>
        </authorList>
    </citation>
    <scope>NUCLEOTIDE SEQUENCE [LARGE SCALE GENOMIC DNA]</scope>
    <source>
        <strain evidence="2 3">LAB-08</strain>
    </source>
</reference>
<keyword evidence="3" id="KW-1185">Reference proteome</keyword>
<accession>A0ABM7RQ32</accession>
<protein>
    <submittedName>
        <fullName evidence="2">TniQ family protein</fullName>
    </submittedName>
</protein>
<evidence type="ECO:0000313" key="2">
    <source>
        <dbReference type="EMBL" id="BCX67794.1"/>
    </source>
</evidence>
<gene>
    <name evidence="2" type="ORF">LAB08_R24310</name>
</gene>
<proteinExistence type="predicted"/>
<evidence type="ECO:0000259" key="1">
    <source>
        <dbReference type="Pfam" id="PF06527"/>
    </source>
</evidence>
<organism evidence="2 3">
    <name type="scientific">Pseudomonas izuensis</name>
    <dbReference type="NCBI Taxonomy" id="2684212"/>
    <lineage>
        <taxon>Bacteria</taxon>
        <taxon>Pseudomonadati</taxon>
        <taxon>Pseudomonadota</taxon>
        <taxon>Gammaproteobacteria</taxon>
        <taxon>Pseudomonadales</taxon>
        <taxon>Pseudomonadaceae</taxon>
        <taxon>Pseudomonas</taxon>
    </lineage>
</organism>
<dbReference type="EMBL" id="AP017423">
    <property type="protein sequence ID" value="BCX67794.1"/>
    <property type="molecule type" value="Genomic_DNA"/>
</dbReference>
<dbReference type="InterPro" id="IPR009492">
    <property type="entry name" value="TniQ"/>
</dbReference>
<dbReference type="RefSeq" id="WP_157755719.1">
    <property type="nucleotide sequence ID" value="NZ_AP017423.2"/>
</dbReference>
<sequence length="665" mass="75667">MTKLIFVPIPHPQESSVSLLFRCATANGYENLKFFSSVLGLKLKNIANSQWENSEAHKLLSEHELLDPPDKELFEAAFHSKRRLGSQSYIVINGVSFPAPLLRQQLALCPSCIRIGHLEMMHTLKFSDVCPIHAERYIASCPKCDAPLDWLLLKNYHCSCGFDLRQSVSQPSDNNTSEAIRVAMLESNEHFFKLLLASMSAFRYLRSSDESFNFMEACVKIASGTKNDFFQEMRKLQEYFPSLHHRALLAPFILSPDATLSKFGIEYFYNSHKSKPLNHEQDCKCSELLFTDPELIYIFGTISNVTQLKAEKLCIRTDLKSYPSVRRPLYKCPNICNTLINQNYCAWDLEDVYATPESNFELLDHKKAAALLHTTPRTVKYLISSGLLKGFKSKYVESPKTTLLSIRDFNEKYILRSEIAARSGLRNAELKALIDNFIPTIIKTTLYANKIIIYLRNQIPLELISTVDKQTVAFVKPPLSADSLLTFKQTAELLAISRTDISRLIDLGIIQTKSVINRDKIKGRELCTGESVLRAIAWRKKNLSVSEVSKKANCSPHLIIIRFIRSGFISSTLLRHTSIISLPDANRIIKHIKKYTTLQTLATEFMRNTEAIIKIIEQGGMVPLSRDHPDFINGQVTLLRTEAQRVMKQYTVKKHSATLTNEQKF</sequence>
<dbReference type="Proteomes" id="UP000218595">
    <property type="component" value="Chromosome"/>
</dbReference>